<proteinExistence type="predicted"/>
<protein>
    <submittedName>
        <fullName evidence="1">Uncharacterized protein</fullName>
    </submittedName>
</protein>
<dbReference type="AlphaFoldDB" id="A0A3D9JPA4"/>
<dbReference type="EMBL" id="QRDZ01000015">
    <property type="protein sequence ID" value="RED75387.1"/>
    <property type="molecule type" value="Genomic_DNA"/>
</dbReference>
<keyword evidence="2" id="KW-1185">Reference proteome</keyword>
<dbReference type="OrthoDB" id="9886112at2"/>
<dbReference type="RefSeq" id="WP_116062125.1">
    <property type="nucleotide sequence ID" value="NZ_QRDZ01000015.1"/>
</dbReference>
<sequence length="205" mass="24423">MNIDELVSYFNYQFEPDEQAFIQLTGKEERGIRDKVASKMHINGKLVKRELPILVNLVRSQVDLAIYNVAEEVTDLIEFKLMYSWDLMWDHYFLTGRIGRFIENDFLKMVNCDLQCNQFVVFSVIHPKRKELFSDADLKFLPRSYFRDLNKFLKSNALEELNEELCLNKLSSGLSQYYSEIRHVNHRLGSYRECAVDLHHWIMKR</sequence>
<dbReference type="Proteomes" id="UP000256977">
    <property type="component" value="Unassembled WGS sequence"/>
</dbReference>
<evidence type="ECO:0000313" key="1">
    <source>
        <dbReference type="EMBL" id="RED75387.1"/>
    </source>
</evidence>
<accession>A0A3D9JPA4</accession>
<reference evidence="1 2" key="1">
    <citation type="submission" date="2018-07" db="EMBL/GenBank/DDBJ databases">
        <title>Genomic Encyclopedia of Type Strains, Phase III (KMG-III): the genomes of soil and plant-associated and newly described type strains.</title>
        <authorList>
            <person name="Whitman W."/>
        </authorList>
    </citation>
    <scope>NUCLEOTIDE SEQUENCE [LARGE SCALE GENOMIC DNA]</scope>
    <source>
        <strain evidence="1 2">CECT 7287</strain>
    </source>
</reference>
<evidence type="ECO:0000313" key="2">
    <source>
        <dbReference type="Proteomes" id="UP000256977"/>
    </source>
</evidence>
<comment type="caution">
    <text evidence="1">The sequence shown here is derived from an EMBL/GenBank/DDBJ whole genome shotgun (WGS) entry which is preliminary data.</text>
</comment>
<gene>
    <name evidence="1" type="ORF">DFP98_1152</name>
</gene>
<organism evidence="1 2">
    <name type="scientific">Cohnella phaseoli</name>
    <dbReference type="NCBI Taxonomy" id="456490"/>
    <lineage>
        <taxon>Bacteria</taxon>
        <taxon>Bacillati</taxon>
        <taxon>Bacillota</taxon>
        <taxon>Bacilli</taxon>
        <taxon>Bacillales</taxon>
        <taxon>Paenibacillaceae</taxon>
        <taxon>Cohnella</taxon>
    </lineage>
</organism>
<name>A0A3D9JPA4_9BACL</name>